<dbReference type="InterPro" id="IPR025944">
    <property type="entry name" value="Sigma_54_int_dom_CS"/>
</dbReference>
<dbReference type="HOGENOM" id="CLU_000445_0_6_6"/>
<dbReference type="CDD" id="cd00156">
    <property type="entry name" value="REC"/>
    <property type="match status" value="1"/>
</dbReference>
<evidence type="ECO:0000256" key="7">
    <source>
        <dbReference type="ARBA" id="ARBA00023125"/>
    </source>
</evidence>
<dbReference type="Gene3D" id="3.40.50.2300">
    <property type="match status" value="1"/>
</dbReference>
<dbReference type="Gene3D" id="1.10.8.60">
    <property type="match status" value="1"/>
</dbReference>
<comment type="pathway">
    <text evidence="9">Glycan biosynthesis; alginate biosynthesis [regulation].</text>
</comment>
<dbReference type="PANTHER" id="PTHR32071">
    <property type="entry name" value="TRANSCRIPTIONAL REGULATORY PROTEIN"/>
    <property type="match status" value="1"/>
</dbReference>
<dbReference type="EMBL" id="CCSF01000001">
    <property type="protein sequence ID" value="CDZ96106.1"/>
    <property type="molecule type" value="Genomic_DNA"/>
</dbReference>
<dbReference type="AlphaFoldDB" id="A0A078M1Z3"/>
<dbReference type="InterPro" id="IPR003593">
    <property type="entry name" value="AAA+_ATPase"/>
</dbReference>
<evidence type="ECO:0000259" key="13">
    <source>
        <dbReference type="PROSITE" id="PS50045"/>
    </source>
</evidence>
<evidence type="ECO:0000256" key="2">
    <source>
        <dbReference type="ARBA" id="ARBA00022741"/>
    </source>
</evidence>
<dbReference type="InterPro" id="IPR001789">
    <property type="entry name" value="Sig_transdc_resp-reg_receiver"/>
</dbReference>
<feature type="domain" description="Sigma-54 factor interaction" evidence="13">
    <location>
        <begin position="185"/>
        <end position="414"/>
    </location>
</feature>
<evidence type="ECO:0000256" key="12">
    <source>
        <dbReference type="SAM" id="MobiDB-lite"/>
    </source>
</evidence>
<dbReference type="Gene3D" id="3.40.50.300">
    <property type="entry name" value="P-loop containing nucleotide triphosphate hydrolases"/>
    <property type="match status" value="1"/>
</dbReference>
<keyword evidence="7" id="KW-0238">DNA-binding</keyword>
<dbReference type="SUPFAM" id="SSF52540">
    <property type="entry name" value="P-loop containing nucleoside triphosphate hydrolases"/>
    <property type="match status" value="1"/>
</dbReference>
<dbReference type="Pfam" id="PF00158">
    <property type="entry name" value="Sigma54_activat"/>
    <property type="match status" value="1"/>
</dbReference>
<dbReference type="InterPro" id="IPR011006">
    <property type="entry name" value="CheY-like_superfamily"/>
</dbReference>
<dbReference type="FunFam" id="3.40.50.300:FF:000006">
    <property type="entry name" value="DNA-binding transcriptional regulator NtrC"/>
    <property type="match status" value="1"/>
</dbReference>
<dbReference type="STRING" id="1499686.BN1079_03461"/>
<feature type="domain" description="Response regulatory" evidence="14">
    <location>
        <begin position="45"/>
        <end position="155"/>
    </location>
</feature>
<gene>
    <name evidence="15" type="ORF">BN1079_03461</name>
</gene>
<dbReference type="PANTHER" id="PTHR32071:SF117">
    <property type="entry name" value="PTS-DEPENDENT DIHYDROXYACETONE KINASE OPERON REGULATORY PROTEIN-RELATED"/>
    <property type="match status" value="1"/>
</dbReference>
<dbReference type="PROSITE" id="PS50110">
    <property type="entry name" value="RESPONSE_REGULATORY"/>
    <property type="match status" value="1"/>
</dbReference>
<dbReference type="GO" id="GO:0003677">
    <property type="term" value="F:DNA binding"/>
    <property type="evidence" value="ECO:0007669"/>
    <property type="project" value="UniProtKB-KW"/>
</dbReference>
<dbReference type="InterPro" id="IPR025943">
    <property type="entry name" value="Sigma_54_int_dom_ATP-bd_2"/>
</dbReference>
<dbReference type="FunFam" id="1.10.8.60:FF:000120">
    <property type="entry name" value="Sigma-54-dependent Fis family transcriptional regulator"/>
    <property type="match status" value="1"/>
</dbReference>
<dbReference type="GO" id="GO:0006355">
    <property type="term" value="P:regulation of DNA-templated transcription"/>
    <property type="evidence" value="ECO:0007669"/>
    <property type="project" value="InterPro"/>
</dbReference>
<dbReference type="GO" id="GO:0000160">
    <property type="term" value="P:phosphorelay signal transduction system"/>
    <property type="evidence" value="ECO:0007669"/>
    <property type="project" value="UniProtKB-KW"/>
</dbReference>
<dbReference type="PROSITE" id="PS00675">
    <property type="entry name" value="SIGMA54_INTERACT_1"/>
    <property type="match status" value="1"/>
</dbReference>
<dbReference type="Proteomes" id="UP000053902">
    <property type="component" value="Unassembled WGS sequence"/>
</dbReference>
<keyword evidence="2" id="KW-0547">Nucleotide-binding</keyword>
<dbReference type="PROSITE" id="PS00688">
    <property type="entry name" value="SIGMA54_INTERACT_3"/>
    <property type="match status" value="1"/>
</dbReference>
<feature type="region of interest" description="Disordered" evidence="12">
    <location>
        <begin position="157"/>
        <end position="176"/>
    </location>
</feature>
<dbReference type="PROSITE" id="PS00676">
    <property type="entry name" value="SIGMA54_INTERACT_2"/>
    <property type="match status" value="1"/>
</dbReference>
<dbReference type="CDD" id="cd00009">
    <property type="entry name" value="AAA"/>
    <property type="match status" value="1"/>
</dbReference>
<evidence type="ECO:0000256" key="10">
    <source>
        <dbReference type="ARBA" id="ARBA00073743"/>
    </source>
</evidence>
<proteinExistence type="predicted"/>
<dbReference type="GO" id="GO:0005524">
    <property type="term" value="F:ATP binding"/>
    <property type="evidence" value="ECO:0007669"/>
    <property type="project" value="UniProtKB-KW"/>
</dbReference>
<evidence type="ECO:0000256" key="11">
    <source>
        <dbReference type="PROSITE-ProRule" id="PRU00169"/>
    </source>
</evidence>
<keyword evidence="16" id="KW-1185">Reference proteome</keyword>
<dbReference type="InterPro" id="IPR027417">
    <property type="entry name" value="P-loop_NTPase"/>
</dbReference>
<keyword evidence="3" id="KW-0067">ATP-binding</keyword>
<keyword evidence="6" id="KW-0805">Transcription regulation</keyword>
<reference evidence="15 16" key="1">
    <citation type="submission" date="2014-07" db="EMBL/GenBank/DDBJ databases">
        <authorList>
            <person name="Urmite Genomes Urmite Genomes"/>
        </authorList>
    </citation>
    <scope>NUCLEOTIDE SEQUENCE [LARGE SCALE GENOMIC DNA]</scope>
    <source>
        <strain evidence="15 16">20_BN</strain>
    </source>
</reference>
<dbReference type="InterPro" id="IPR002078">
    <property type="entry name" value="Sigma_54_int"/>
</dbReference>
<keyword evidence="8" id="KW-0804">Transcription</keyword>
<keyword evidence="4" id="KW-0016">Alginate biosynthesis</keyword>
<evidence type="ECO:0000256" key="5">
    <source>
        <dbReference type="ARBA" id="ARBA00023012"/>
    </source>
</evidence>
<dbReference type="GO" id="GO:0042121">
    <property type="term" value="P:alginic acid biosynthetic process"/>
    <property type="evidence" value="ECO:0007669"/>
    <property type="project" value="UniProtKB-KW"/>
</dbReference>
<evidence type="ECO:0000256" key="6">
    <source>
        <dbReference type="ARBA" id="ARBA00023015"/>
    </source>
</evidence>
<dbReference type="Pfam" id="PF00072">
    <property type="entry name" value="Response_reg"/>
    <property type="match status" value="1"/>
</dbReference>
<keyword evidence="5" id="KW-0902">Two-component regulatory system</keyword>
<evidence type="ECO:0000256" key="9">
    <source>
        <dbReference type="ARBA" id="ARBA00060514"/>
    </source>
</evidence>
<keyword evidence="1 11" id="KW-0597">Phosphoprotein</keyword>
<accession>A0A078M1Z3</accession>
<dbReference type="InterPro" id="IPR025662">
    <property type="entry name" value="Sigma_54_int_dom_ATP-bd_1"/>
</dbReference>
<feature type="compositionally biased region" description="Low complexity" evidence="12">
    <location>
        <begin position="161"/>
        <end position="176"/>
    </location>
</feature>
<dbReference type="PROSITE" id="PS50045">
    <property type="entry name" value="SIGMA54_INTERACT_4"/>
    <property type="match status" value="1"/>
</dbReference>
<evidence type="ECO:0000259" key="14">
    <source>
        <dbReference type="PROSITE" id="PS50110"/>
    </source>
</evidence>
<evidence type="ECO:0000256" key="8">
    <source>
        <dbReference type="ARBA" id="ARBA00023163"/>
    </source>
</evidence>
<protein>
    <recommendedName>
        <fullName evidence="10">Alginate biosynthesis transcriptional regulatory protein AlgB</fullName>
    </recommendedName>
</protein>
<organism evidence="15 16">
    <name type="scientific">Pseudomonas saudiphocaensis</name>
    <dbReference type="NCBI Taxonomy" id="1499686"/>
    <lineage>
        <taxon>Bacteria</taxon>
        <taxon>Pseudomonadati</taxon>
        <taxon>Pseudomonadota</taxon>
        <taxon>Gammaproteobacteria</taxon>
        <taxon>Pseudomonadales</taxon>
        <taxon>Pseudomonadaceae</taxon>
        <taxon>Pseudomonas</taxon>
    </lineage>
</organism>
<dbReference type="InterPro" id="IPR058031">
    <property type="entry name" value="AAA_lid_NorR"/>
</dbReference>
<evidence type="ECO:0000256" key="3">
    <source>
        <dbReference type="ARBA" id="ARBA00022840"/>
    </source>
</evidence>
<evidence type="ECO:0000313" key="16">
    <source>
        <dbReference type="Proteomes" id="UP000053902"/>
    </source>
</evidence>
<dbReference type="SMART" id="SM00382">
    <property type="entry name" value="AAA"/>
    <property type="match status" value="1"/>
</dbReference>
<evidence type="ECO:0000256" key="4">
    <source>
        <dbReference type="ARBA" id="ARBA00022841"/>
    </source>
</evidence>
<evidence type="ECO:0000313" key="15">
    <source>
        <dbReference type="EMBL" id="CDZ96106.1"/>
    </source>
</evidence>
<sequence length="514" mass="56872">MQTAKDAEFSFLNEHAEADLNDVMPTQFRWPVSRLQTVERVLMSHILIVEDETIIRSALRRLLERNQYEVSEAGSVQEAQERYDIRGFDLIISDLRLPGAPGTELIKLAEGVPVLIMTSYASLRSAVDSMKMGAVDYIAKPFDHDEMLQTAARILSEREQASSTPQAQSTQPTAAAEATQGEIGIIGHCAPMQDLFVKIRKVAPTDSNVLIQGESGTGKELVARALHNLSQRAKAPMISVNCAAIPETLIESELFGHEKGAFTGASAGRAGLVEAADGGTLFLDEIGELPLEAQARLLRVLQEGEIRRVGSTQSQKVNVRLVAATHRDLKNLAKLGEFREDLYYRLHVIALKLPPLRERGSDILEIAKAFLARQSARMGGEEMHFSHEAEQAIRHYSWPGNVRELENAIERAAILSESPEISAELLGVDIELDGLDDEYDEHCEPLGGGSTGAPSNEPTEDLSLEDYFQHFVLEHQDHMTETELARKLGISRKCLWERRQRLGIPRRKSSTTAG</sequence>
<feature type="modified residue" description="4-aspartylphosphate" evidence="11">
    <location>
        <position position="94"/>
    </location>
</feature>
<dbReference type="eggNOG" id="COG2204">
    <property type="taxonomic scope" value="Bacteria"/>
</dbReference>
<dbReference type="Pfam" id="PF25601">
    <property type="entry name" value="AAA_lid_14"/>
    <property type="match status" value="1"/>
</dbReference>
<dbReference type="SMART" id="SM00448">
    <property type="entry name" value="REC"/>
    <property type="match status" value="1"/>
</dbReference>
<evidence type="ECO:0000256" key="1">
    <source>
        <dbReference type="ARBA" id="ARBA00022553"/>
    </source>
</evidence>
<dbReference type="SUPFAM" id="SSF52172">
    <property type="entry name" value="CheY-like"/>
    <property type="match status" value="1"/>
</dbReference>
<name>A0A078M1Z3_9PSED</name>